<evidence type="ECO:0000256" key="1">
    <source>
        <dbReference type="ARBA" id="ARBA00005190"/>
    </source>
</evidence>
<dbReference type="GO" id="GO:0006641">
    <property type="term" value="P:triglyceride metabolic process"/>
    <property type="evidence" value="ECO:0007669"/>
    <property type="project" value="TreeGrafter"/>
</dbReference>
<protein>
    <recommendedName>
        <fullName evidence="3">glycerol kinase</fullName>
        <ecNumber evidence="3">2.7.1.30</ecNumber>
    </recommendedName>
</protein>
<reference evidence="12" key="1">
    <citation type="submission" date="2020-11" db="EMBL/GenBank/DDBJ databases">
        <authorList>
            <person name="Tran Van P."/>
        </authorList>
    </citation>
    <scope>NUCLEOTIDE SEQUENCE</scope>
</reference>
<dbReference type="UniPathway" id="UPA00618">
    <property type="reaction ID" value="UER00672"/>
</dbReference>
<name>A0A7R9PQD2_TIMGE</name>
<dbReference type="PANTHER" id="PTHR10196">
    <property type="entry name" value="SUGAR KINASE"/>
    <property type="match status" value="1"/>
</dbReference>
<dbReference type="PROSITE" id="PS00445">
    <property type="entry name" value="FGGY_KINASES_2"/>
    <property type="match status" value="1"/>
</dbReference>
<evidence type="ECO:0000259" key="11">
    <source>
        <dbReference type="Pfam" id="PF02782"/>
    </source>
</evidence>
<comment type="pathway">
    <text evidence="1">Polyol metabolism; glycerol degradation via glycerol kinase pathway; sn-glycerol 3-phosphate from glycerol: step 1/1.</text>
</comment>
<dbReference type="GO" id="GO:0004370">
    <property type="term" value="F:glycerol kinase activity"/>
    <property type="evidence" value="ECO:0007669"/>
    <property type="project" value="UniProtKB-EC"/>
</dbReference>
<accession>A0A7R9PQD2</accession>
<organism evidence="12">
    <name type="scientific">Timema genevievae</name>
    <name type="common">Walking stick</name>
    <dbReference type="NCBI Taxonomy" id="629358"/>
    <lineage>
        <taxon>Eukaryota</taxon>
        <taxon>Metazoa</taxon>
        <taxon>Ecdysozoa</taxon>
        <taxon>Arthropoda</taxon>
        <taxon>Hexapoda</taxon>
        <taxon>Insecta</taxon>
        <taxon>Pterygota</taxon>
        <taxon>Neoptera</taxon>
        <taxon>Polyneoptera</taxon>
        <taxon>Phasmatodea</taxon>
        <taxon>Timematodea</taxon>
        <taxon>Timematoidea</taxon>
        <taxon>Timematidae</taxon>
        <taxon>Timema</taxon>
    </lineage>
</organism>
<dbReference type="InterPro" id="IPR018484">
    <property type="entry name" value="FGGY_N"/>
</dbReference>
<dbReference type="InterPro" id="IPR000577">
    <property type="entry name" value="Carb_kinase_FGGY"/>
</dbReference>
<dbReference type="Gene3D" id="3.30.420.40">
    <property type="match status" value="2"/>
</dbReference>
<dbReference type="InterPro" id="IPR018483">
    <property type="entry name" value="Carb_kinase_FGGY_CS"/>
</dbReference>
<keyword evidence="5" id="KW-0547">Nucleotide-binding</keyword>
<evidence type="ECO:0000256" key="8">
    <source>
        <dbReference type="ARBA" id="ARBA00022840"/>
    </source>
</evidence>
<dbReference type="PROSITE" id="PS00933">
    <property type="entry name" value="FGGY_KINASES_1"/>
    <property type="match status" value="1"/>
</dbReference>
<dbReference type="SUPFAM" id="SSF53067">
    <property type="entry name" value="Actin-like ATPase domain"/>
    <property type="match status" value="2"/>
</dbReference>
<proteinExistence type="inferred from homology"/>
<evidence type="ECO:0000259" key="10">
    <source>
        <dbReference type="Pfam" id="PF00370"/>
    </source>
</evidence>
<keyword evidence="8" id="KW-0067">ATP-binding</keyword>
<dbReference type="Pfam" id="PF02782">
    <property type="entry name" value="FGGY_C"/>
    <property type="match status" value="1"/>
</dbReference>
<dbReference type="Pfam" id="PF00370">
    <property type="entry name" value="FGGY_N"/>
    <property type="match status" value="2"/>
</dbReference>
<dbReference type="InterPro" id="IPR018485">
    <property type="entry name" value="FGGY_C"/>
</dbReference>
<sequence>MIPDNCLGNTNNTTLVQSERTNGSCALKHTNTIPDNCLGNTNNTTLVQSERTNGSCALKHTNMIPDNCLGNTNNTTLVQSERTNDSLNQKRKMPVTTGRFGPLVGAIDEGTSSTRFLVFSARTSEVIASHQMEISKMYPQEGWVEQDPVVILDAVKECIQRTVDKLREQDVEPGEYSCHRRHQPARDHYPLGFHHWETSLQRCRCDSKTLVSYPWQSVDSTPTTVTLSIVIPTPLEHVGVASVWQDMRTSSTVDLLLEAVPNKNQNYLKPLCGLPLSPYFSALKIRWLMDHVPEVQEAINKRHCLFGTVDSWLIWNLTGGKNGGVHITDVSNASRTMLMSLEHLRWDHKLCRFFKVPVDILPQIRSSSEVYGNVAEGPLRGVPIAGCVGDQQAALLGQNCTKEGQAKSTYGTGCFLLYNTGTARVKSTHGLLTTVAYQMGPSAAPVYALEGSVGVAGAALGWLRDNINLLQDISETESLAETVGGTGDVYFVPAFSGLYAPYWQQDARGVICGITEDTTQLHIIRAALEAVCFQTRDILEAMNKDCGIPLSKLQVDGGMTTNNLLMQLQADLIGISVSEYSLPPVQTLF</sequence>
<dbReference type="AlphaFoldDB" id="A0A7R9PQD2"/>
<keyword evidence="6 9" id="KW-0418">Kinase</keyword>
<feature type="domain" description="Carbohydrate kinase FGGY N-terminal" evidence="10">
    <location>
        <begin position="238"/>
        <end position="397"/>
    </location>
</feature>
<evidence type="ECO:0000256" key="2">
    <source>
        <dbReference type="ARBA" id="ARBA00009156"/>
    </source>
</evidence>
<dbReference type="InterPro" id="IPR043129">
    <property type="entry name" value="ATPase_NBD"/>
</dbReference>
<dbReference type="CDD" id="cd07792">
    <property type="entry name" value="ASKHA_NBD_FGGY_GK1-3-like"/>
    <property type="match status" value="1"/>
</dbReference>
<evidence type="ECO:0000256" key="6">
    <source>
        <dbReference type="ARBA" id="ARBA00022777"/>
    </source>
</evidence>
<dbReference type="GO" id="GO:0019563">
    <property type="term" value="P:glycerol catabolic process"/>
    <property type="evidence" value="ECO:0007669"/>
    <property type="project" value="UniProtKB-UniPathway"/>
</dbReference>
<evidence type="ECO:0000256" key="9">
    <source>
        <dbReference type="RuleBase" id="RU003733"/>
    </source>
</evidence>
<dbReference type="GO" id="GO:0046167">
    <property type="term" value="P:glycerol-3-phosphate biosynthetic process"/>
    <property type="evidence" value="ECO:0007669"/>
    <property type="project" value="TreeGrafter"/>
</dbReference>
<dbReference type="EMBL" id="OE844678">
    <property type="protein sequence ID" value="CAD7605928.1"/>
    <property type="molecule type" value="Genomic_DNA"/>
</dbReference>
<evidence type="ECO:0000256" key="4">
    <source>
        <dbReference type="ARBA" id="ARBA00022679"/>
    </source>
</evidence>
<evidence type="ECO:0000256" key="7">
    <source>
        <dbReference type="ARBA" id="ARBA00022798"/>
    </source>
</evidence>
<dbReference type="PIRSF" id="PIRSF000538">
    <property type="entry name" value="GlpK"/>
    <property type="match status" value="1"/>
</dbReference>
<feature type="domain" description="Carbohydrate kinase FGGY C-terminal" evidence="11">
    <location>
        <begin position="407"/>
        <end position="577"/>
    </location>
</feature>
<dbReference type="GO" id="GO:0005524">
    <property type="term" value="F:ATP binding"/>
    <property type="evidence" value="ECO:0007669"/>
    <property type="project" value="UniProtKB-KW"/>
</dbReference>
<keyword evidence="4 9" id="KW-0808">Transferase</keyword>
<gene>
    <name evidence="12" type="ORF">TGEB3V08_LOCUS9673</name>
</gene>
<feature type="domain" description="Carbohydrate kinase FGGY N-terminal" evidence="10">
    <location>
        <begin position="104"/>
        <end position="171"/>
    </location>
</feature>
<evidence type="ECO:0000256" key="5">
    <source>
        <dbReference type="ARBA" id="ARBA00022741"/>
    </source>
</evidence>
<dbReference type="PANTHER" id="PTHR10196:SF82">
    <property type="entry name" value="GLYCEROL KINASE"/>
    <property type="match status" value="1"/>
</dbReference>
<comment type="similarity">
    <text evidence="2 9">Belongs to the FGGY kinase family.</text>
</comment>
<dbReference type="InterPro" id="IPR042018">
    <property type="entry name" value="GK1-3_metazoan-type"/>
</dbReference>
<evidence type="ECO:0000313" key="12">
    <source>
        <dbReference type="EMBL" id="CAD7605928.1"/>
    </source>
</evidence>
<evidence type="ECO:0000256" key="3">
    <source>
        <dbReference type="ARBA" id="ARBA00012099"/>
    </source>
</evidence>
<keyword evidence="7" id="KW-0319">Glycerol metabolism</keyword>
<dbReference type="GO" id="GO:0005739">
    <property type="term" value="C:mitochondrion"/>
    <property type="evidence" value="ECO:0007669"/>
    <property type="project" value="TreeGrafter"/>
</dbReference>
<dbReference type="EC" id="2.7.1.30" evidence="3"/>